<keyword evidence="2" id="KW-1185">Reference proteome</keyword>
<proteinExistence type="predicted"/>
<name>A0ACB8F0W6_9SAUR</name>
<evidence type="ECO:0000313" key="2">
    <source>
        <dbReference type="Proteomes" id="UP000827872"/>
    </source>
</evidence>
<evidence type="ECO:0000313" key="1">
    <source>
        <dbReference type="EMBL" id="KAH7998442.1"/>
    </source>
</evidence>
<comment type="caution">
    <text evidence="1">The sequence shown here is derived from an EMBL/GenBank/DDBJ whole genome shotgun (WGS) entry which is preliminary data.</text>
</comment>
<dbReference type="Proteomes" id="UP000827872">
    <property type="component" value="Linkage Group LG12"/>
</dbReference>
<dbReference type="EMBL" id="CM037625">
    <property type="protein sequence ID" value="KAH7998442.1"/>
    <property type="molecule type" value="Genomic_DNA"/>
</dbReference>
<accession>A0ACB8F0W6</accession>
<protein>
    <submittedName>
        <fullName evidence="1">Uncharacterized protein</fullName>
    </submittedName>
</protein>
<gene>
    <name evidence="1" type="ORF">K3G42_016943</name>
</gene>
<sequence length="164" mass="17186">MQLLSPGLLPVQPGLMLQHLAVSKAHIPVNTLHPPQNHAITPRRQAAPRAASEDRETARCPHSPSVTIPAPQAAAGSSSAGRQMANQNPAVKSTSLTESTLKSVPQVEAKETAVLKKSRSSIPQSAAQVTHQGLTGVATNQASQVSVSTVFSIQPGPDKYLQLN</sequence>
<organism evidence="1 2">
    <name type="scientific">Sphaerodactylus townsendi</name>
    <dbReference type="NCBI Taxonomy" id="933632"/>
    <lineage>
        <taxon>Eukaryota</taxon>
        <taxon>Metazoa</taxon>
        <taxon>Chordata</taxon>
        <taxon>Craniata</taxon>
        <taxon>Vertebrata</taxon>
        <taxon>Euteleostomi</taxon>
        <taxon>Lepidosauria</taxon>
        <taxon>Squamata</taxon>
        <taxon>Bifurcata</taxon>
        <taxon>Gekkota</taxon>
        <taxon>Sphaerodactylidae</taxon>
        <taxon>Sphaerodactylus</taxon>
    </lineage>
</organism>
<reference evidence="1" key="1">
    <citation type="submission" date="2021-08" db="EMBL/GenBank/DDBJ databases">
        <title>The first chromosome-level gecko genome reveals the dynamic sex chromosomes of Neotropical dwarf geckos (Sphaerodactylidae: Sphaerodactylus).</title>
        <authorList>
            <person name="Pinto B.J."/>
            <person name="Keating S.E."/>
            <person name="Gamble T."/>
        </authorList>
    </citation>
    <scope>NUCLEOTIDE SEQUENCE</scope>
    <source>
        <strain evidence="1">TG3544</strain>
    </source>
</reference>